<reference evidence="2" key="1">
    <citation type="submission" date="2021-02" db="EMBL/GenBank/DDBJ databases">
        <authorList>
            <person name="Dougan E. K."/>
            <person name="Rhodes N."/>
            <person name="Thang M."/>
            <person name="Chan C."/>
        </authorList>
    </citation>
    <scope>NUCLEOTIDE SEQUENCE</scope>
</reference>
<gene>
    <name evidence="2" type="ORF">SPIL2461_LOCUS22346</name>
</gene>
<dbReference type="AlphaFoldDB" id="A0A812Y3T2"/>
<dbReference type="InterPro" id="IPR032675">
    <property type="entry name" value="LRR_dom_sf"/>
</dbReference>
<comment type="caution">
    <text evidence="2">The sequence shown here is derived from an EMBL/GenBank/DDBJ whole genome shotgun (WGS) entry which is preliminary data.</text>
</comment>
<keyword evidence="3" id="KW-1185">Reference proteome</keyword>
<name>A0A812Y3T2_SYMPI</name>
<accession>A0A812Y3T2</accession>
<dbReference type="OrthoDB" id="410642at2759"/>
<evidence type="ECO:0000256" key="1">
    <source>
        <dbReference type="SAM" id="MobiDB-lite"/>
    </source>
</evidence>
<sequence>MDNDISDEGIRSLERPLKSGRLKELDELGVGQHITDEGFQLLVDAAVDGQLPELLELHLQNNPICGKPLQQLIAAIDGGDVPRTFAYLFEARLVGTWAAVIAKQRPLEKSAIKFAEAGAEPEERGEGGEEEEEEPPEYAGCVAQRDRPMLLSQSASMEDLRGSGSDISLDTDGHQVFSMRKDVDDALGPRRTRQWACWCLRGLAKLSNFCLEPPPRIRMTDTFVPGDKPVRIRGKLTGHLWKLNNNVPPTMQHFRKLSSWRRRLFLIEDADSGMTMLYLSEKEDGLVVPAAVLRGRSTKGGKCVAMLSKIEVLPEVVLERVADDLQYSTMNSLKQYEIAFFGGGCCTLLFQLAMPSVAIFYSAVKQDALDLQFAHRQDANIRFLSFIGTEGSGHHLLTPVFRKIMNISLVDTQDIGPARHISGATFLGGQAEFDAFMTNDKEAFASALRQHSPGDLIQQAYSFPTKFQHRTTDSREYDLRGLYQMLAGAGVNQKAVVRYERDLGDCARSVFKRWPSLCSGSLDNCEEQQAAYDRLIEDHLETLTKMQVPILRIGMDLLKRNCHKFGLRLLQFFREANLFLPNSPWLTEDEERTQNLTDTVCTVLQHREELYQNLTNFTTEDVSA</sequence>
<evidence type="ECO:0000313" key="2">
    <source>
        <dbReference type="EMBL" id="CAE7763855.1"/>
    </source>
</evidence>
<evidence type="ECO:0000313" key="3">
    <source>
        <dbReference type="Proteomes" id="UP000649617"/>
    </source>
</evidence>
<protein>
    <submittedName>
        <fullName evidence="2">Uncharacterized protein</fullName>
    </submittedName>
</protein>
<dbReference type="Gene3D" id="3.80.10.10">
    <property type="entry name" value="Ribonuclease Inhibitor"/>
    <property type="match status" value="1"/>
</dbReference>
<feature type="region of interest" description="Disordered" evidence="1">
    <location>
        <begin position="115"/>
        <end position="138"/>
    </location>
</feature>
<dbReference type="EMBL" id="CAJNIZ010047192">
    <property type="protein sequence ID" value="CAE7763855.1"/>
    <property type="molecule type" value="Genomic_DNA"/>
</dbReference>
<organism evidence="2 3">
    <name type="scientific">Symbiodinium pilosum</name>
    <name type="common">Dinoflagellate</name>
    <dbReference type="NCBI Taxonomy" id="2952"/>
    <lineage>
        <taxon>Eukaryota</taxon>
        <taxon>Sar</taxon>
        <taxon>Alveolata</taxon>
        <taxon>Dinophyceae</taxon>
        <taxon>Suessiales</taxon>
        <taxon>Symbiodiniaceae</taxon>
        <taxon>Symbiodinium</taxon>
    </lineage>
</organism>
<proteinExistence type="predicted"/>
<dbReference type="Proteomes" id="UP000649617">
    <property type="component" value="Unassembled WGS sequence"/>
</dbReference>